<dbReference type="AlphaFoldDB" id="X1U0Q6"/>
<protein>
    <submittedName>
        <fullName evidence="1">Uncharacterized protein</fullName>
    </submittedName>
</protein>
<organism evidence="1">
    <name type="scientific">marine sediment metagenome</name>
    <dbReference type="NCBI Taxonomy" id="412755"/>
    <lineage>
        <taxon>unclassified sequences</taxon>
        <taxon>metagenomes</taxon>
        <taxon>ecological metagenomes</taxon>
    </lineage>
</organism>
<name>X1U0Q6_9ZZZZ</name>
<sequence>MATGDITLRNDWVAVGGDDECVPDSVAILVSAATGGRFVTETLRVPGRAIRLRTFSFNGDGTVIAPLDEQNFADASLYSTNHMIKLAANIYAVAYHGEYGDGPSRYLKITTFNIDDATGAIVGIIDTQTVSYWEGGGLHGWAGKGFMCLGPNNHIVIVF</sequence>
<feature type="non-terminal residue" evidence="1">
    <location>
        <position position="159"/>
    </location>
</feature>
<dbReference type="EMBL" id="BARW01009939">
    <property type="protein sequence ID" value="GAI85894.1"/>
    <property type="molecule type" value="Genomic_DNA"/>
</dbReference>
<evidence type="ECO:0000313" key="1">
    <source>
        <dbReference type="EMBL" id="GAI85894.1"/>
    </source>
</evidence>
<accession>X1U0Q6</accession>
<proteinExistence type="predicted"/>
<comment type="caution">
    <text evidence="1">The sequence shown here is derived from an EMBL/GenBank/DDBJ whole genome shotgun (WGS) entry which is preliminary data.</text>
</comment>
<gene>
    <name evidence="1" type="ORF">S12H4_19772</name>
</gene>
<reference evidence="1" key="1">
    <citation type="journal article" date="2014" name="Front. Microbiol.">
        <title>High frequency of phylogenetically diverse reductive dehalogenase-homologous genes in deep subseafloor sedimentary metagenomes.</title>
        <authorList>
            <person name="Kawai M."/>
            <person name="Futagami T."/>
            <person name="Toyoda A."/>
            <person name="Takaki Y."/>
            <person name="Nishi S."/>
            <person name="Hori S."/>
            <person name="Arai W."/>
            <person name="Tsubouchi T."/>
            <person name="Morono Y."/>
            <person name="Uchiyama I."/>
            <person name="Ito T."/>
            <person name="Fujiyama A."/>
            <person name="Inagaki F."/>
            <person name="Takami H."/>
        </authorList>
    </citation>
    <scope>NUCLEOTIDE SEQUENCE</scope>
    <source>
        <strain evidence="1">Expedition CK06-06</strain>
    </source>
</reference>